<keyword evidence="3 9" id="KW-0547">Nucleotide-binding</keyword>
<dbReference type="InterPro" id="IPR036628">
    <property type="entry name" value="Clp_N_dom_sf"/>
</dbReference>
<keyword evidence="5 10" id="KW-0175">Coiled coil</keyword>
<dbReference type="Pfam" id="PF10431">
    <property type="entry name" value="ClpB_D2-small"/>
    <property type="match status" value="1"/>
</dbReference>
<dbReference type="Proteomes" id="UP000176604">
    <property type="component" value="Unassembled WGS sequence"/>
</dbReference>
<sequence>MAFQFTTKAQEALDLAQGTLRERSQQQLDLPHLALTLLTQEGSVVPAIVEKSGVAPLSLHSEFELLIDALPTVTGEGMTGTDIYLHHDVKRVLNKAQDEAKALGDSFVSTEHILLGLLEISSATQKVFAKKGITREKILSLLKELRGTAKVTDPEPESKYQALDKYSQDLTKRAREGKIDPVIGRDEEVRRVMQVLSRRTKNNPVLIGEAGTGKTAIVEGLAQRIVAGDVPESLKKKTILALDLGSLIAGAKYRGEFEDRLKAVLKEIQAREGQIILFIDEMHTLVGAGRAEGAMDAANLLKPMLARGELHTIGATTLKEYREHVEKDPALERRFQPVFVEEPSVEDTIAILRGIKEKYEVHHGVRITDSALLAAAQLSDRYITDRFLPDKAIDLVDEATAALRIEMDSLPEELDKLERRKRQLAIEKEALRKDKSADAKARLKTLESELETLRNTLAGLTAEWEKEKSSLTRVRTLKEQIDALKLESERFERTGDLANIAEIRYGKLPDKERELAALEEDMKKHAGASRFLKEEVTEEDIAAVVSRWTGIPLQKLLETESQKLALLEELLGKRVVGQDDALHAVANAIRRSRAGIAEENRPIGSFLFLGPTGVGKTETAKVLAEFLFNDDQAIVRIDMSEYMEKHSVARLIGAPPGYVGFEEGGQLTEKIRRRPYAVILLDEIEKAHPEVFNVLLQMLDDGRLTDGRGKTVNFKNTIVIMTSNIGSGLLTADSRGQGRGFTRTIEHEAREKVMSLVRQTFRPEFLNRIDDILLYHALDEKQLAAIVAIQLKSVEARLKKKGITLAVSDEAKKLLATLGYDPSFGARPLKRVIQHTIMDPLALMLLTESSRTAVTIGAQNGAITVR</sequence>
<dbReference type="CDD" id="cd19499">
    <property type="entry name" value="RecA-like_ClpB_Hsp104-like"/>
    <property type="match status" value="1"/>
</dbReference>
<dbReference type="STRING" id="1802397.A3J43_00775"/>
<dbReference type="GO" id="GO:0005737">
    <property type="term" value="C:cytoplasm"/>
    <property type="evidence" value="ECO:0007669"/>
    <property type="project" value="UniProtKB-SubCell"/>
</dbReference>
<comment type="similarity">
    <text evidence="1 9">Belongs to the ClpA/ClpB family.</text>
</comment>
<dbReference type="FunFam" id="3.40.50.300:FF:000120">
    <property type="entry name" value="ATP-dependent chaperone ClpB"/>
    <property type="match status" value="1"/>
</dbReference>
<dbReference type="InterPro" id="IPR001270">
    <property type="entry name" value="ClpA/B"/>
</dbReference>
<dbReference type="PROSITE" id="PS00870">
    <property type="entry name" value="CLPAB_1"/>
    <property type="match status" value="1"/>
</dbReference>
<dbReference type="InterPro" id="IPR050130">
    <property type="entry name" value="ClpA_ClpB"/>
</dbReference>
<comment type="subcellular location">
    <subcellularLocation>
        <location evidence="10">Cytoplasm</location>
    </subcellularLocation>
</comment>
<protein>
    <recommendedName>
        <fullName evidence="10">Chaperone protein ClpB</fullName>
    </recommendedName>
</protein>
<dbReference type="InterPro" id="IPR003593">
    <property type="entry name" value="AAA+_ATPase"/>
</dbReference>
<dbReference type="SMART" id="SM00382">
    <property type="entry name" value="AAA"/>
    <property type="match status" value="2"/>
</dbReference>
<dbReference type="InterPro" id="IPR003959">
    <property type="entry name" value="ATPase_AAA_core"/>
</dbReference>
<evidence type="ECO:0000256" key="5">
    <source>
        <dbReference type="ARBA" id="ARBA00023054"/>
    </source>
</evidence>
<dbReference type="SUPFAM" id="SSF81923">
    <property type="entry name" value="Double Clp-N motif"/>
    <property type="match status" value="1"/>
</dbReference>
<evidence type="ECO:0000256" key="9">
    <source>
        <dbReference type="RuleBase" id="RU004432"/>
    </source>
</evidence>
<dbReference type="GO" id="GO:0042026">
    <property type="term" value="P:protein refolding"/>
    <property type="evidence" value="ECO:0007669"/>
    <property type="project" value="UniProtKB-UniRule"/>
</dbReference>
<comment type="subunit">
    <text evidence="7">Homohexamer. The oligomerization is ATP-dependent.</text>
</comment>
<dbReference type="PANTHER" id="PTHR11638:SF18">
    <property type="entry name" value="HEAT SHOCK PROTEIN 104"/>
    <property type="match status" value="1"/>
</dbReference>
<organism evidence="12 13">
    <name type="scientific">Candidatus Uhrbacteria bacterium RIFCSPHIGHO2_12_FULL_54_23</name>
    <dbReference type="NCBI Taxonomy" id="1802397"/>
    <lineage>
        <taxon>Bacteria</taxon>
        <taxon>Candidatus Uhriibacteriota</taxon>
    </lineage>
</organism>
<dbReference type="Gene3D" id="1.10.8.60">
    <property type="match status" value="1"/>
</dbReference>
<dbReference type="SUPFAM" id="SSF52540">
    <property type="entry name" value="P-loop containing nucleoside triphosphate hydrolases"/>
    <property type="match status" value="2"/>
</dbReference>
<dbReference type="SMART" id="SM01086">
    <property type="entry name" value="ClpB_D2-small"/>
    <property type="match status" value="1"/>
</dbReference>
<evidence type="ECO:0000256" key="6">
    <source>
        <dbReference type="ARBA" id="ARBA00023186"/>
    </source>
</evidence>
<accession>A0A1F7UI14</accession>
<dbReference type="InterPro" id="IPR019489">
    <property type="entry name" value="Clp_ATPase_C"/>
</dbReference>
<dbReference type="FunFam" id="3.40.50.300:FF:000010">
    <property type="entry name" value="Chaperone clpB 1, putative"/>
    <property type="match status" value="1"/>
</dbReference>
<evidence type="ECO:0000256" key="8">
    <source>
        <dbReference type="PROSITE-ProRule" id="PRU01251"/>
    </source>
</evidence>
<keyword evidence="4 9" id="KW-0067">ATP-binding</keyword>
<evidence type="ECO:0000259" key="11">
    <source>
        <dbReference type="PROSITE" id="PS51903"/>
    </source>
</evidence>
<evidence type="ECO:0000256" key="10">
    <source>
        <dbReference type="RuleBase" id="RU362034"/>
    </source>
</evidence>
<dbReference type="PROSITE" id="PS00871">
    <property type="entry name" value="CLPAB_2"/>
    <property type="match status" value="1"/>
</dbReference>
<dbReference type="PANTHER" id="PTHR11638">
    <property type="entry name" value="ATP-DEPENDENT CLP PROTEASE"/>
    <property type="match status" value="1"/>
</dbReference>
<evidence type="ECO:0000256" key="4">
    <source>
        <dbReference type="ARBA" id="ARBA00022840"/>
    </source>
</evidence>
<dbReference type="AlphaFoldDB" id="A0A1F7UI14"/>
<dbReference type="GO" id="GO:0005524">
    <property type="term" value="F:ATP binding"/>
    <property type="evidence" value="ECO:0007669"/>
    <property type="project" value="UniProtKB-UniRule"/>
</dbReference>
<comment type="subunit">
    <text evidence="10">Homohexamer; The oligomerization is ATP-dependent.</text>
</comment>
<feature type="coiled-coil region" evidence="10">
    <location>
        <begin position="400"/>
        <end position="535"/>
    </location>
</feature>
<comment type="caution">
    <text evidence="12">The sequence shown here is derived from an EMBL/GenBank/DDBJ whole genome shotgun (WGS) entry which is preliminary data.</text>
</comment>
<dbReference type="PROSITE" id="PS51903">
    <property type="entry name" value="CLP_R"/>
    <property type="match status" value="1"/>
</dbReference>
<dbReference type="PRINTS" id="PR00300">
    <property type="entry name" value="CLPPROTEASEA"/>
</dbReference>
<dbReference type="NCBIfam" id="TIGR03346">
    <property type="entry name" value="chaperone_ClpB"/>
    <property type="match status" value="1"/>
</dbReference>
<comment type="function">
    <text evidence="10">Part of a stress-induced multi-chaperone system, it is involved in the recovery of the cell from heat-induced damage, in cooperation with DnaK, DnaJ and GrpE.</text>
</comment>
<dbReference type="InterPro" id="IPR018368">
    <property type="entry name" value="ClpA/B_CS1"/>
</dbReference>
<dbReference type="CDD" id="cd00009">
    <property type="entry name" value="AAA"/>
    <property type="match status" value="1"/>
</dbReference>
<evidence type="ECO:0000256" key="2">
    <source>
        <dbReference type="ARBA" id="ARBA00022737"/>
    </source>
</evidence>
<evidence type="ECO:0000256" key="1">
    <source>
        <dbReference type="ARBA" id="ARBA00008675"/>
    </source>
</evidence>
<gene>
    <name evidence="10" type="primary">clpB</name>
    <name evidence="12" type="ORF">A3J43_00775</name>
</gene>
<evidence type="ECO:0000256" key="3">
    <source>
        <dbReference type="ARBA" id="ARBA00022741"/>
    </source>
</evidence>
<evidence type="ECO:0000313" key="12">
    <source>
        <dbReference type="EMBL" id="OGL77921.1"/>
    </source>
</evidence>
<dbReference type="InterPro" id="IPR017730">
    <property type="entry name" value="Chaperonin_ClpB"/>
</dbReference>
<dbReference type="InterPro" id="IPR027417">
    <property type="entry name" value="P-loop_NTPase"/>
</dbReference>
<dbReference type="Gene3D" id="3.40.50.300">
    <property type="entry name" value="P-loop containing nucleotide triphosphate hydrolases"/>
    <property type="match status" value="3"/>
</dbReference>
<reference evidence="12 13" key="1">
    <citation type="journal article" date="2016" name="Nat. Commun.">
        <title>Thousands of microbial genomes shed light on interconnected biogeochemical processes in an aquifer system.</title>
        <authorList>
            <person name="Anantharaman K."/>
            <person name="Brown C.T."/>
            <person name="Hug L.A."/>
            <person name="Sharon I."/>
            <person name="Castelle C.J."/>
            <person name="Probst A.J."/>
            <person name="Thomas B.C."/>
            <person name="Singh A."/>
            <person name="Wilkins M.J."/>
            <person name="Karaoz U."/>
            <person name="Brodie E.L."/>
            <person name="Williams K.H."/>
            <person name="Hubbard S.S."/>
            <person name="Banfield J.F."/>
        </authorList>
    </citation>
    <scope>NUCLEOTIDE SEQUENCE [LARGE SCALE GENOMIC DNA]</scope>
</reference>
<dbReference type="FunFam" id="3.40.50.300:FF:000025">
    <property type="entry name" value="ATP-dependent Clp protease subunit"/>
    <property type="match status" value="1"/>
</dbReference>
<keyword evidence="2 8" id="KW-0677">Repeat</keyword>
<dbReference type="Pfam" id="PF02861">
    <property type="entry name" value="Clp_N"/>
    <property type="match status" value="1"/>
</dbReference>
<evidence type="ECO:0000313" key="13">
    <source>
        <dbReference type="Proteomes" id="UP000176604"/>
    </source>
</evidence>
<keyword evidence="6 9" id="KW-0143">Chaperone</keyword>
<dbReference type="Gene3D" id="1.10.1780.10">
    <property type="entry name" value="Clp, N-terminal domain"/>
    <property type="match status" value="1"/>
</dbReference>
<name>A0A1F7UI14_9BACT</name>
<dbReference type="GO" id="GO:0034605">
    <property type="term" value="P:cellular response to heat"/>
    <property type="evidence" value="ECO:0007669"/>
    <property type="project" value="TreeGrafter"/>
</dbReference>
<keyword evidence="10" id="KW-0346">Stress response</keyword>
<dbReference type="GO" id="GO:0016887">
    <property type="term" value="F:ATP hydrolysis activity"/>
    <property type="evidence" value="ECO:0007669"/>
    <property type="project" value="InterPro"/>
</dbReference>
<dbReference type="InterPro" id="IPR041546">
    <property type="entry name" value="ClpA/ClpB_AAA_lid"/>
</dbReference>
<dbReference type="Pfam" id="PF17871">
    <property type="entry name" value="AAA_lid_9"/>
    <property type="match status" value="1"/>
</dbReference>
<dbReference type="InterPro" id="IPR028299">
    <property type="entry name" value="ClpA/B_CS2"/>
</dbReference>
<proteinExistence type="inferred from homology"/>
<feature type="domain" description="Clp R" evidence="11">
    <location>
        <begin position="2"/>
        <end position="148"/>
    </location>
</feature>
<evidence type="ECO:0000256" key="7">
    <source>
        <dbReference type="ARBA" id="ARBA00026057"/>
    </source>
</evidence>
<dbReference type="EMBL" id="MGEF01000048">
    <property type="protein sequence ID" value="OGL77921.1"/>
    <property type="molecule type" value="Genomic_DNA"/>
</dbReference>
<dbReference type="Pfam" id="PF00004">
    <property type="entry name" value="AAA"/>
    <property type="match status" value="1"/>
</dbReference>
<dbReference type="InterPro" id="IPR004176">
    <property type="entry name" value="Clp_R_N"/>
</dbReference>
<dbReference type="Pfam" id="PF07724">
    <property type="entry name" value="AAA_2"/>
    <property type="match status" value="1"/>
</dbReference>
<keyword evidence="10" id="KW-0963">Cytoplasm</keyword>